<proteinExistence type="predicted"/>
<organism evidence="3 4">
    <name type="scientific">Blastomyces percursus</name>
    <dbReference type="NCBI Taxonomy" id="1658174"/>
    <lineage>
        <taxon>Eukaryota</taxon>
        <taxon>Fungi</taxon>
        <taxon>Dikarya</taxon>
        <taxon>Ascomycota</taxon>
        <taxon>Pezizomycotina</taxon>
        <taxon>Eurotiomycetes</taxon>
        <taxon>Eurotiomycetidae</taxon>
        <taxon>Onygenales</taxon>
        <taxon>Ajellomycetaceae</taxon>
        <taxon>Blastomyces</taxon>
    </lineage>
</organism>
<dbReference type="OrthoDB" id="2956246at2759"/>
<keyword evidence="2" id="KW-0812">Transmembrane</keyword>
<keyword evidence="2" id="KW-0472">Membrane</keyword>
<protein>
    <submittedName>
        <fullName evidence="3">Uncharacterized protein</fullName>
    </submittedName>
</protein>
<gene>
    <name evidence="3" type="ORF">ACJ73_03954</name>
</gene>
<sequence>MDRVSNMLSSLSRHSNMFIPRQFEIYPRSWNFPQVSGVSLNAAGLVAIAEVSVLAKRTALTGTSTFLDILVLCPGIHRQQSATKLNNGEHPAVAALTSEYVFRVENPATVLFLQKMGVTGHLTYLKVTPNLETTTKLGRALSCFFPALTSFRFSSVPYFLAPIASLAVLLVLIIARDWWGVSVLLALVFARLCNVLVIRRRSTIGWKGASEPGVRGDLLILLSQDRWIRLQGAVDDLKAVTSGQWLRDCSFLEDSVTAFATLLVYTNVALVSNVSKSGQILILALFVFSTALLASANAMTSEFYMHSRKISAMGKSIKYGRRLDMANELIRETKRDDWALRLGMVIRQSKDASTSTADGAGGGPVITGSSRGPRPDAIGTNFHDFLRSSTISFSMG</sequence>
<feature type="transmembrane region" description="Helical" evidence="2">
    <location>
        <begin position="156"/>
        <end position="175"/>
    </location>
</feature>
<reference evidence="3 4" key="1">
    <citation type="submission" date="2015-08" db="EMBL/GenBank/DDBJ databases">
        <title>Emmonsia species relationships and genome sequence.</title>
        <authorList>
            <person name="Cuomo C.A."/>
            <person name="Schwartz I.S."/>
            <person name="Kenyon C."/>
            <person name="De Hoog G.S."/>
            <person name="Govender N.P."/>
            <person name="Botha A."/>
            <person name="Moreno L."/>
            <person name="De Vries M."/>
            <person name="Munoz J.F."/>
            <person name="Stielow J.B."/>
        </authorList>
    </citation>
    <scope>NUCLEOTIDE SEQUENCE [LARGE SCALE GENOMIC DNA]</scope>
    <source>
        <strain evidence="3 4">EI222</strain>
    </source>
</reference>
<dbReference type="STRING" id="1658174.A0A1J9Q883"/>
<evidence type="ECO:0000313" key="4">
    <source>
        <dbReference type="Proteomes" id="UP000242791"/>
    </source>
</evidence>
<accession>A0A1J9Q883</accession>
<comment type="caution">
    <text evidence="3">The sequence shown here is derived from an EMBL/GenBank/DDBJ whole genome shotgun (WGS) entry which is preliminary data.</text>
</comment>
<keyword evidence="4" id="KW-1185">Reference proteome</keyword>
<feature type="region of interest" description="Disordered" evidence="1">
    <location>
        <begin position="353"/>
        <end position="376"/>
    </location>
</feature>
<feature type="transmembrane region" description="Helical" evidence="2">
    <location>
        <begin position="181"/>
        <end position="198"/>
    </location>
</feature>
<evidence type="ECO:0000256" key="1">
    <source>
        <dbReference type="SAM" id="MobiDB-lite"/>
    </source>
</evidence>
<keyword evidence="2" id="KW-1133">Transmembrane helix</keyword>
<dbReference type="EMBL" id="LGTZ01000510">
    <property type="protein sequence ID" value="OJD24680.1"/>
    <property type="molecule type" value="Genomic_DNA"/>
</dbReference>
<dbReference type="AlphaFoldDB" id="A0A1J9Q883"/>
<evidence type="ECO:0000313" key="3">
    <source>
        <dbReference type="EMBL" id="OJD24680.1"/>
    </source>
</evidence>
<dbReference type="VEuPathDB" id="FungiDB:ACJ73_03954"/>
<evidence type="ECO:0000256" key="2">
    <source>
        <dbReference type="SAM" id="Phobius"/>
    </source>
</evidence>
<feature type="transmembrane region" description="Helical" evidence="2">
    <location>
        <begin position="280"/>
        <end position="299"/>
    </location>
</feature>
<name>A0A1J9Q883_9EURO</name>
<dbReference type="Proteomes" id="UP000242791">
    <property type="component" value="Unassembled WGS sequence"/>
</dbReference>